<dbReference type="InterPro" id="IPR012337">
    <property type="entry name" value="RNaseH-like_sf"/>
</dbReference>
<dbReference type="InterPro" id="IPR041577">
    <property type="entry name" value="RT_RNaseH_2"/>
</dbReference>
<keyword evidence="1" id="KW-0175">Coiled coil</keyword>
<organism evidence="3 4">
    <name type="scientific">Tanacetum coccineum</name>
    <dbReference type="NCBI Taxonomy" id="301880"/>
    <lineage>
        <taxon>Eukaryota</taxon>
        <taxon>Viridiplantae</taxon>
        <taxon>Streptophyta</taxon>
        <taxon>Embryophyta</taxon>
        <taxon>Tracheophyta</taxon>
        <taxon>Spermatophyta</taxon>
        <taxon>Magnoliopsida</taxon>
        <taxon>eudicotyledons</taxon>
        <taxon>Gunneridae</taxon>
        <taxon>Pentapetalae</taxon>
        <taxon>asterids</taxon>
        <taxon>campanulids</taxon>
        <taxon>Asterales</taxon>
        <taxon>Asteraceae</taxon>
        <taxon>Asteroideae</taxon>
        <taxon>Anthemideae</taxon>
        <taxon>Anthemidinae</taxon>
        <taxon>Tanacetum</taxon>
    </lineage>
</organism>
<sequence>MQSLAGKLAALNHFLSRSADRSLPFFETLKYITKENKDDYRWTKKAENAFQELKKMILDLPTLTTPLPKETLFIYLAASGEAFSAVLLVVRKGKQYLVHYVSRTLHDAERNYAPLEKVALALRHISRRMRRFGLPKIIVTYNGTNFIHDPFKSWSLIEGIKILLGRERKGWVDEPPNIFWAHRTSLKTSNREMPYNLTFGSKAVIPAKIGMPTHRTIMIKEGEGNEEEMRLNLDLLKNEASRVENLQKLGPKWEGPYLVVEAYQNDSYKLQTIDDKEVPRVWHAINLRKCYL</sequence>
<evidence type="ECO:0000259" key="2">
    <source>
        <dbReference type="Pfam" id="PF17919"/>
    </source>
</evidence>
<proteinExistence type="predicted"/>
<reference evidence="3" key="1">
    <citation type="journal article" date="2022" name="Int. J. Mol. Sci.">
        <title>Draft Genome of Tanacetum Coccineum: Genomic Comparison of Closely Related Tanacetum-Family Plants.</title>
        <authorList>
            <person name="Yamashiro T."/>
            <person name="Shiraishi A."/>
            <person name="Nakayama K."/>
            <person name="Satake H."/>
        </authorList>
    </citation>
    <scope>NUCLEOTIDE SEQUENCE</scope>
</reference>
<keyword evidence="3" id="KW-0695">RNA-directed DNA polymerase</keyword>
<dbReference type="Proteomes" id="UP001151760">
    <property type="component" value="Unassembled WGS sequence"/>
</dbReference>
<keyword evidence="4" id="KW-1185">Reference proteome</keyword>
<dbReference type="InterPro" id="IPR036397">
    <property type="entry name" value="RNaseH_sf"/>
</dbReference>
<comment type="caution">
    <text evidence="3">The sequence shown here is derived from an EMBL/GenBank/DDBJ whole genome shotgun (WGS) entry which is preliminary data.</text>
</comment>
<dbReference type="Gene3D" id="3.30.420.10">
    <property type="entry name" value="Ribonuclease H-like superfamily/Ribonuclease H"/>
    <property type="match status" value="1"/>
</dbReference>
<dbReference type="SUPFAM" id="SSF53098">
    <property type="entry name" value="Ribonuclease H-like"/>
    <property type="match status" value="1"/>
</dbReference>
<dbReference type="Pfam" id="PF17919">
    <property type="entry name" value="RT_RNaseH_2"/>
    <property type="match status" value="1"/>
</dbReference>
<dbReference type="EMBL" id="BQNB010018785">
    <property type="protein sequence ID" value="GJT78248.1"/>
    <property type="molecule type" value="Genomic_DNA"/>
</dbReference>
<dbReference type="InterPro" id="IPR043128">
    <property type="entry name" value="Rev_trsase/Diguanyl_cyclase"/>
</dbReference>
<dbReference type="Gene3D" id="3.30.70.270">
    <property type="match status" value="1"/>
</dbReference>
<reference evidence="3" key="2">
    <citation type="submission" date="2022-01" db="EMBL/GenBank/DDBJ databases">
        <authorList>
            <person name="Yamashiro T."/>
            <person name="Shiraishi A."/>
            <person name="Satake H."/>
            <person name="Nakayama K."/>
        </authorList>
    </citation>
    <scope>NUCLEOTIDE SEQUENCE</scope>
</reference>
<feature type="coiled-coil region" evidence="1">
    <location>
        <begin position="219"/>
        <end position="246"/>
    </location>
</feature>
<dbReference type="GO" id="GO:0003964">
    <property type="term" value="F:RNA-directed DNA polymerase activity"/>
    <property type="evidence" value="ECO:0007669"/>
    <property type="project" value="UniProtKB-KW"/>
</dbReference>
<keyword evidence="3" id="KW-0548">Nucleotidyltransferase</keyword>
<protein>
    <submittedName>
        <fullName evidence="3">Reverse transcriptase domain-containing protein</fullName>
    </submittedName>
</protein>
<dbReference type="InterPro" id="IPR043502">
    <property type="entry name" value="DNA/RNA_pol_sf"/>
</dbReference>
<evidence type="ECO:0000256" key="1">
    <source>
        <dbReference type="SAM" id="Coils"/>
    </source>
</evidence>
<dbReference type="SUPFAM" id="SSF56672">
    <property type="entry name" value="DNA/RNA polymerases"/>
    <property type="match status" value="1"/>
</dbReference>
<name>A0ABQ5GTY0_9ASTR</name>
<gene>
    <name evidence="3" type="ORF">Tco_1044973</name>
</gene>
<keyword evidence="3" id="KW-0808">Transferase</keyword>
<accession>A0ABQ5GTY0</accession>
<evidence type="ECO:0000313" key="4">
    <source>
        <dbReference type="Proteomes" id="UP001151760"/>
    </source>
</evidence>
<feature type="domain" description="Reverse transcriptase/retrotransposon-derived protein RNase H-like" evidence="2">
    <location>
        <begin position="42"/>
        <end position="131"/>
    </location>
</feature>
<dbReference type="PANTHER" id="PTHR48475">
    <property type="entry name" value="RIBONUCLEASE H"/>
    <property type="match status" value="1"/>
</dbReference>
<dbReference type="PANTHER" id="PTHR48475:SF1">
    <property type="entry name" value="RNASE H TYPE-1 DOMAIN-CONTAINING PROTEIN"/>
    <property type="match status" value="1"/>
</dbReference>
<evidence type="ECO:0000313" key="3">
    <source>
        <dbReference type="EMBL" id="GJT78248.1"/>
    </source>
</evidence>